<proteinExistence type="predicted"/>
<name>A0A8H8V7X7_ORBOL</name>
<reference evidence="1" key="1">
    <citation type="submission" date="2019-06" db="EMBL/GenBank/DDBJ databases">
        <authorList>
            <person name="Palmer J.M."/>
        </authorList>
    </citation>
    <scope>NUCLEOTIDE SEQUENCE</scope>
    <source>
        <strain evidence="1">TWF679</strain>
    </source>
</reference>
<gene>
    <name evidence="1" type="ORF">TWF679_007239</name>
</gene>
<protein>
    <submittedName>
        <fullName evidence="1">Uncharacterized protein</fullName>
    </submittedName>
</protein>
<dbReference type="EMBL" id="WIWT01000041">
    <property type="protein sequence ID" value="KAF3209702.1"/>
    <property type="molecule type" value="Genomic_DNA"/>
</dbReference>
<dbReference type="Proteomes" id="UP000614610">
    <property type="component" value="Unassembled WGS sequence"/>
</dbReference>
<evidence type="ECO:0000313" key="2">
    <source>
        <dbReference type="Proteomes" id="UP000614610"/>
    </source>
</evidence>
<dbReference type="OrthoDB" id="10366117at2759"/>
<organism evidence="1 2">
    <name type="scientific">Orbilia oligospora</name>
    <name type="common">Nematode-trapping fungus</name>
    <name type="synonym">Arthrobotrys oligospora</name>
    <dbReference type="NCBI Taxonomy" id="2813651"/>
    <lineage>
        <taxon>Eukaryota</taxon>
        <taxon>Fungi</taxon>
        <taxon>Dikarya</taxon>
        <taxon>Ascomycota</taxon>
        <taxon>Pezizomycotina</taxon>
        <taxon>Orbiliomycetes</taxon>
        <taxon>Orbiliales</taxon>
        <taxon>Orbiliaceae</taxon>
        <taxon>Orbilia</taxon>
    </lineage>
</organism>
<evidence type="ECO:0000313" key="1">
    <source>
        <dbReference type="EMBL" id="KAF3209702.1"/>
    </source>
</evidence>
<sequence>MQCSAADLAGVDAVVRSAVDGLNGFASMQSVPRRTLDSTFEFGSKIRKFGWVCNRIHPGLTTFSVYLSMEFGICDGTRLTGGPSSPEMQDRDALQVPKAWLELSWQTADSDVATVVPQAEQTCRFASLLVLRNEIREISGYAHTAAVFRPFADRFKLGRTRGEQGS</sequence>
<dbReference type="AlphaFoldDB" id="A0A8H8V7X7"/>
<accession>A0A8H8V7X7</accession>
<comment type="caution">
    <text evidence="1">The sequence shown here is derived from an EMBL/GenBank/DDBJ whole genome shotgun (WGS) entry which is preliminary data.</text>
</comment>